<proteinExistence type="predicted"/>
<dbReference type="Proteomes" id="UP001060085">
    <property type="component" value="Linkage Group LG08"/>
</dbReference>
<sequence length="435" mass="49012">MDSGKRKHSVPVADLDKTDKKENPFTISSKTLELLKGFVTKGKLFEGENRTNSPSSSNTSSCHQVFSADRIMKLARAKLQLLKSEKNADSISIIATTNHFGPHLPSEVSEDLELALFVQASAEDLAIGNFSGARRLLRLCDDESFKDGSPVQRVTYYFAKALKERIELQQFKSPSTKNQKPGEDVVQSLSLKPAYIAAQQECPFSLATGCTAAQTILDNVTTQKKIHLIDFGINNGSHWTIMMQAIAARSETPLELLKITSIGTCEEMMKEIDLENLKEDSLEMEANEAVVIYMALRVYTLSAWHGQLEGLMGLIQNLKPCLILVREVELYRKVNEEHFLWEIIRNIITANGSDRIYHARIDGWRKLFGRFNIFEAELSPSSLCQASLLRSPQRSSCSLEMDRKCLIVSWNETRMMSLSAWKPLLFRSVSIQDRL</sequence>
<comment type="caution">
    <text evidence="1">The sequence shown here is derived from an EMBL/GenBank/DDBJ whole genome shotgun (WGS) entry which is preliminary data.</text>
</comment>
<gene>
    <name evidence="1" type="ORF">M9H77_36912</name>
</gene>
<protein>
    <submittedName>
        <fullName evidence="1">Uncharacterized protein</fullName>
    </submittedName>
</protein>
<evidence type="ECO:0000313" key="2">
    <source>
        <dbReference type="Proteomes" id="UP001060085"/>
    </source>
</evidence>
<name>A0ACB9ZVB9_CATRO</name>
<evidence type="ECO:0000313" key="1">
    <source>
        <dbReference type="EMBL" id="KAI5650907.1"/>
    </source>
</evidence>
<dbReference type="EMBL" id="CM044708">
    <property type="protein sequence ID" value="KAI5650907.1"/>
    <property type="molecule type" value="Genomic_DNA"/>
</dbReference>
<organism evidence="1 2">
    <name type="scientific">Catharanthus roseus</name>
    <name type="common">Madagascar periwinkle</name>
    <name type="synonym">Vinca rosea</name>
    <dbReference type="NCBI Taxonomy" id="4058"/>
    <lineage>
        <taxon>Eukaryota</taxon>
        <taxon>Viridiplantae</taxon>
        <taxon>Streptophyta</taxon>
        <taxon>Embryophyta</taxon>
        <taxon>Tracheophyta</taxon>
        <taxon>Spermatophyta</taxon>
        <taxon>Magnoliopsida</taxon>
        <taxon>eudicotyledons</taxon>
        <taxon>Gunneridae</taxon>
        <taxon>Pentapetalae</taxon>
        <taxon>asterids</taxon>
        <taxon>lamiids</taxon>
        <taxon>Gentianales</taxon>
        <taxon>Apocynaceae</taxon>
        <taxon>Rauvolfioideae</taxon>
        <taxon>Vinceae</taxon>
        <taxon>Catharanthinae</taxon>
        <taxon>Catharanthus</taxon>
    </lineage>
</organism>
<accession>A0ACB9ZVB9</accession>
<reference evidence="2" key="1">
    <citation type="journal article" date="2023" name="Nat. Plants">
        <title>Single-cell RNA sequencing provides a high-resolution roadmap for understanding the multicellular compartmentation of specialized metabolism.</title>
        <authorList>
            <person name="Sun S."/>
            <person name="Shen X."/>
            <person name="Li Y."/>
            <person name="Li Y."/>
            <person name="Wang S."/>
            <person name="Li R."/>
            <person name="Zhang H."/>
            <person name="Shen G."/>
            <person name="Guo B."/>
            <person name="Wei J."/>
            <person name="Xu J."/>
            <person name="St-Pierre B."/>
            <person name="Chen S."/>
            <person name="Sun C."/>
        </authorList>
    </citation>
    <scope>NUCLEOTIDE SEQUENCE [LARGE SCALE GENOMIC DNA]</scope>
</reference>
<keyword evidence="2" id="KW-1185">Reference proteome</keyword>